<gene>
    <name evidence="1" type="ORF">SO802_024883</name>
</gene>
<reference evidence="1 2" key="1">
    <citation type="submission" date="2024-01" db="EMBL/GenBank/DDBJ databases">
        <title>A telomere-to-telomere, gap-free genome of sweet tea (Lithocarpus litseifolius).</title>
        <authorList>
            <person name="Zhou J."/>
        </authorList>
    </citation>
    <scope>NUCLEOTIDE SEQUENCE [LARGE SCALE GENOMIC DNA]</scope>
    <source>
        <strain evidence="1">Zhou-2022a</strain>
        <tissue evidence="1">Leaf</tissue>
    </source>
</reference>
<dbReference type="AlphaFoldDB" id="A0AAW2CA82"/>
<organism evidence="1 2">
    <name type="scientific">Lithocarpus litseifolius</name>
    <dbReference type="NCBI Taxonomy" id="425828"/>
    <lineage>
        <taxon>Eukaryota</taxon>
        <taxon>Viridiplantae</taxon>
        <taxon>Streptophyta</taxon>
        <taxon>Embryophyta</taxon>
        <taxon>Tracheophyta</taxon>
        <taxon>Spermatophyta</taxon>
        <taxon>Magnoliopsida</taxon>
        <taxon>eudicotyledons</taxon>
        <taxon>Gunneridae</taxon>
        <taxon>Pentapetalae</taxon>
        <taxon>rosids</taxon>
        <taxon>fabids</taxon>
        <taxon>Fagales</taxon>
        <taxon>Fagaceae</taxon>
        <taxon>Lithocarpus</taxon>
    </lineage>
</organism>
<protein>
    <submittedName>
        <fullName evidence="1">Uncharacterized protein</fullName>
    </submittedName>
</protein>
<sequence length="104" mass="12308">MDLNDEVLKTIIFSDFMRKLALVHTACRYLCYIIHQRQQLKRRRVSHIPTQSTIERQKVRDELMSRLRNSEKCYDVIRMGPQAFQGLCDILRRDGDLQDTACHG</sequence>
<evidence type="ECO:0000313" key="2">
    <source>
        <dbReference type="Proteomes" id="UP001459277"/>
    </source>
</evidence>
<dbReference type="EMBL" id="JAZDWU010000008">
    <property type="protein sequence ID" value="KAK9995180.1"/>
    <property type="molecule type" value="Genomic_DNA"/>
</dbReference>
<keyword evidence="2" id="KW-1185">Reference proteome</keyword>
<dbReference type="Proteomes" id="UP001459277">
    <property type="component" value="Unassembled WGS sequence"/>
</dbReference>
<comment type="caution">
    <text evidence="1">The sequence shown here is derived from an EMBL/GenBank/DDBJ whole genome shotgun (WGS) entry which is preliminary data.</text>
</comment>
<proteinExistence type="predicted"/>
<name>A0AAW2CA82_9ROSI</name>
<evidence type="ECO:0000313" key="1">
    <source>
        <dbReference type="EMBL" id="KAK9995180.1"/>
    </source>
</evidence>
<accession>A0AAW2CA82</accession>